<reference evidence="1" key="1">
    <citation type="submission" date="2014-11" db="EMBL/GenBank/DDBJ databases">
        <authorList>
            <person name="Amaro Gonzalez C."/>
        </authorList>
    </citation>
    <scope>NUCLEOTIDE SEQUENCE</scope>
</reference>
<dbReference type="AlphaFoldDB" id="A0A0E9Q8T2"/>
<proteinExistence type="predicted"/>
<protein>
    <submittedName>
        <fullName evidence="1">Uncharacterized protein</fullName>
    </submittedName>
</protein>
<accession>A0A0E9Q8T2</accession>
<name>A0A0E9Q8T2_ANGAN</name>
<evidence type="ECO:0000313" key="1">
    <source>
        <dbReference type="EMBL" id="JAH12932.1"/>
    </source>
</evidence>
<sequence>MRFTGLYNLLFPWDKSSLQTSDIFVGLSVCSL</sequence>
<dbReference type="EMBL" id="GBXM01095645">
    <property type="protein sequence ID" value="JAH12932.1"/>
    <property type="molecule type" value="Transcribed_RNA"/>
</dbReference>
<reference evidence="1" key="2">
    <citation type="journal article" date="2015" name="Fish Shellfish Immunol.">
        <title>Early steps in the European eel (Anguilla anguilla)-Vibrio vulnificus interaction in the gills: Role of the RtxA13 toxin.</title>
        <authorList>
            <person name="Callol A."/>
            <person name="Pajuelo D."/>
            <person name="Ebbesson L."/>
            <person name="Teles M."/>
            <person name="MacKenzie S."/>
            <person name="Amaro C."/>
        </authorList>
    </citation>
    <scope>NUCLEOTIDE SEQUENCE</scope>
</reference>
<organism evidence="1">
    <name type="scientific">Anguilla anguilla</name>
    <name type="common">European freshwater eel</name>
    <name type="synonym">Muraena anguilla</name>
    <dbReference type="NCBI Taxonomy" id="7936"/>
    <lineage>
        <taxon>Eukaryota</taxon>
        <taxon>Metazoa</taxon>
        <taxon>Chordata</taxon>
        <taxon>Craniata</taxon>
        <taxon>Vertebrata</taxon>
        <taxon>Euteleostomi</taxon>
        <taxon>Actinopterygii</taxon>
        <taxon>Neopterygii</taxon>
        <taxon>Teleostei</taxon>
        <taxon>Anguilliformes</taxon>
        <taxon>Anguillidae</taxon>
        <taxon>Anguilla</taxon>
    </lineage>
</organism>